<dbReference type="Proteomes" id="UP000195437">
    <property type="component" value="Chromosome"/>
</dbReference>
<reference evidence="2" key="1">
    <citation type="submission" date="2017-05" db="EMBL/GenBank/DDBJ databases">
        <authorList>
            <person name="Sung H."/>
        </authorList>
    </citation>
    <scope>NUCLEOTIDE SEQUENCE [LARGE SCALE GENOMIC DNA]</scope>
    <source>
        <strain evidence="2">AR23208</strain>
    </source>
</reference>
<keyword evidence="2" id="KW-1185">Reference proteome</keyword>
<dbReference type="RefSeq" id="WP_087456865.1">
    <property type="nucleotide sequence ID" value="NZ_CP021434.1"/>
</dbReference>
<dbReference type="EMBL" id="CP021434">
    <property type="protein sequence ID" value="ARU61485.1"/>
    <property type="molecule type" value="Genomic_DNA"/>
</dbReference>
<dbReference type="Gene3D" id="3.30.559.30">
    <property type="entry name" value="Nonribosomal peptide synthetase, condensation domain"/>
    <property type="match status" value="1"/>
</dbReference>
<evidence type="ECO:0008006" key="3">
    <source>
        <dbReference type="Google" id="ProtNLM"/>
    </source>
</evidence>
<dbReference type="KEGG" id="tum:CBW65_11065"/>
<organism evidence="1 2">
    <name type="scientific">Tumebacillus avium</name>
    <dbReference type="NCBI Taxonomy" id="1903704"/>
    <lineage>
        <taxon>Bacteria</taxon>
        <taxon>Bacillati</taxon>
        <taxon>Bacillota</taxon>
        <taxon>Bacilli</taxon>
        <taxon>Bacillales</taxon>
        <taxon>Alicyclobacillaceae</taxon>
        <taxon>Tumebacillus</taxon>
    </lineage>
</organism>
<evidence type="ECO:0000313" key="2">
    <source>
        <dbReference type="Proteomes" id="UP000195437"/>
    </source>
</evidence>
<sequence>MVLVTEPPRLQLVQWVAEVREKAVGLPWEQYETEAEFGAFSVRLNEAETGWLLERNTTEAVLLAAFCVALSEWTGRNTQWVKVGRLPMLIDMQGEENPAAILKRVGEQVQRVRDNEELRELAGMEEVLAKYAVPTPEVKLHVGDGALTEPHRYPLELRAEWIEGQLFIRLHFAKSALSEVTAGWLAERFQAALQELIRA</sequence>
<proteinExistence type="predicted"/>
<dbReference type="OrthoDB" id="9826271at2"/>
<protein>
    <recommendedName>
        <fullName evidence="3">Condensation domain-containing protein</fullName>
    </recommendedName>
</protein>
<name>A0A1Y0IPU8_9BACL</name>
<dbReference type="AlphaFoldDB" id="A0A1Y0IPU8"/>
<gene>
    <name evidence="1" type="ORF">CBW65_11065</name>
</gene>
<accession>A0A1Y0IPU8</accession>
<evidence type="ECO:0000313" key="1">
    <source>
        <dbReference type="EMBL" id="ARU61485.1"/>
    </source>
</evidence>
<dbReference type="SUPFAM" id="SSF52777">
    <property type="entry name" value="CoA-dependent acyltransferases"/>
    <property type="match status" value="1"/>
</dbReference>